<dbReference type="EMBL" id="JAPNKE010000002">
    <property type="protein sequence ID" value="MCY1010698.1"/>
    <property type="molecule type" value="Genomic_DNA"/>
</dbReference>
<keyword evidence="2" id="KW-1185">Reference proteome</keyword>
<name>A0A9X3F3A4_9BACT</name>
<comment type="caution">
    <text evidence="1">The sequence shown here is derived from an EMBL/GenBank/DDBJ whole genome shotgun (WGS) entry which is preliminary data.</text>
</comment>
<dbReference type="Proteomes" id="UP001150924">
    <property type="component" value="Unassembled WGS sequence"/>
</dbReference>
<evidence type="ECO:0000313" key="1">
    <source>
        <dbReference type="EMBL" id="MCY1010698.1"/>
    </source>
</evidence>
<gene>
    <name evidence="1" type="ORF">OV079_35060</name>
</gene>
<sequence length="82" mass="7940">MKSAERVGHGPLTHCTIVFCGPLANSRLATAASAAGEAGAPDALLGFAAASGAGALAAATNSQVQWASSTAAQRTPGATRSM</sequence>
<evidence type="ECO:0000313" key="2">
    <source>
        <dbReference type="Proteomes" id="UP001150924"/>
    </source>
</evidence>
<dbReference type="RefSeq" id="WP_267773760.1">
    <property type="nucleotide sequence ID" value="NZ_JAPNKE010000002.1"/>
</dbReference>
<reference evidence="1" key="1">
    <citation type="submission" date="2022-11" db="EMBL/GenBank/DDBJ databases">
        <title>Minimal conservation of predation-associated metabolite biosynthetic gene clusters underscores biosynthetic potential of Myxococcota including descriptions for ten novel species: Archangium lansinium sp. nov., Myxococcus landrumus sp. nov., Nannocystis bai.</title>
        <authorList>
            <person name="Ahearne A."/>
            <person name="Stevens C."/>
            <person name="Phillips K."/>
        </authorList>
    </citation>
    <scope>NUCLEOTIDE SEQUENCE</scope>
    <source>
        <strain evidence="1">Na p29</strain>
    </source>
</reference>
<protein>
    <submittedName>
        <fullName evidence="1">Uncharacterized protein</fullName>
    </submittedName>
</protein>
<proteinExistence type="predicted"/>
<accession>A0A9X3F3A4</accession>
<dbReference type="AlphaFoldDB" id="A0A9X3F3A4"/>
<organism evidence="1 2">
    <name type="scientific">Nannocystis pusilla</name>
    <dbReference type="NCBI Taxonomy" id="889268"/>
    <lineage>
        <taxon>Bacteria</taxon>
        <taxon>Pseudomonadati</taxon>
        <taxon>Myxococcota</taxon>
        <taxon>Polyangia</taxon>
        <taxon>Nannocystales</taxon>
        <taxon>Nannocystaceae</taxon>
        <taxon>Nannocystis</taxon>
    </lineage>
</organism>